<sequence length="63" mass="6926">MGGYLRRNAPRGSSANWTEVVREYKQGVQQDMELSDDGIVAFEDDSNTSTDDSLLSSSSCFVC</sequence>
<dbReference type="AlphaFoldDB" id="D8M6G7"/>
<name>D8M6G7_BLAHO</name>
<evidence type="ECO:0000256" key="1">
    <source>
        <dbReference type="SAM" id="MobiDB-lite"/>
    </source>
</evidence>
<reference evidence="2" key="1">
    <citation type="submission" date="2010-02" db="EMBL/GenBank/DDBJ databases">
        <title>Sequencing and annotation of the Blastocystis hominis genome.</title>
        <authorList>
            <person name="Wincker P."/>
        </authorList>
    </citation>
    <scope>NUCLEOTIDE SEQUENCE</scope>
    <source>
        <strain evidence="2">Singapore isolate B</strain>
    </source>
</reference>
<dbReference type="EMBL" id="FN668661">
    <property type="protein sequence ID" value="CBK23720.2"/>
    <property type="molecule type" value="Genomic_DNA"/>
</dbReference>
<dbReference type="RefSeq" id="XP_012897768.1">
    <property type="nucleotide sequence ID" value="XM_013042314.1"/>
</dbReference>
<dbReference type="InParanoid" id="D8M6G7"/>
<evidence type="ECO:0000313" key="3">
    <source>
        <dbReference type="Proteomes" id="UP000008312"/>
    </source>
</evidence>
<keyword evidence="3" id="KW-1185">Reference proteome</keyword>
<dbReference type="Proteomes" id="UP000008312">
    <property type="component" value="Unassembled WGS sequence"/>
</dbReference>
<proteinExistence type="predicted"/>
<gene>
    <name evidence="2" type="ORF">GSBLH_T00003544001</name>
</gene>
<evidence type="ECO:0000313" key="2">
    <source>
        <dbReference type="EMBL" id="CBK23720.2"/>
    </source>
</evidence>
<feature type="compositionally biased region" description="Low complexity" evidence="1">
    <location>
        <begin position="47"/>
        <end position="63"/>
    </location>
</feature>
<dbReference type="GeneID" id="24920638"/>
<feature type="region of interest" description="Disordered" evidence="1">
    <location>
        <begin position="43"/>
        <end position="63"/>
    </location>
</feature>
<organism evidence="2">
    <name type="scientific">Blastocystis hominis</name>
    <dbReference type="NCBI Taxonomy" id="12968"/>
    <lineage>
        <taxon>Eukaryota</taxon>
        <taxon>Sar</taxon>
        <taxon>Stramenopiles</taxon>
        <taxon>Bigyra</taxon>
        <taxon>Opalozoa</taxon>
        <taxon>Opalinata</taxon>
        <taxon>Blastocystidae</taxon>
        <taxon>Blastocystis</taxon>
    </lineage>
</organism>
<accession>D8M6G7</accession>
<protein>
    <submittedName>
        <fullName evidence="2">Uncharacterized protein</fullName>
    </submittedName>
</protein>